<dbReference type="EMBL" id="JABEZW010000007">
    <property type="protein sequence ID" value="MBA0770321.1"/>
    <property type="molecule type" value="Genomic_DNA"/>
</dbReference>
<keyword evidence="1 5" id="KW-0175">Coiled coil</keyword>
<dbReference type="GO" id="GO:0005652">
    <property type="term" value="C:nuclear lamina"/>
    <property type="evidence" value="ECO:0007669"/>
    <property type="project" value="UniProtKB-SubCell"/>
</dbReference>
<evidence type="ECO:0008006" key="9">
    <source>
        <dbReference type="Google" id="ProtNLM"/>
    </source>
</evidence>
<evidence type="ECO:0000256" key="2">
    <source>
        <dbReference type="ARBA" id="ARBA00023242"/>
    </source>
</evidence>
<feature type="region of interest" description="Disordered" evidence="6">
    <location>
        <begin position="1070"/>
        <end position="1093"/>
    </location>
</feature>
<comment type="subcellular location">
    <subcellularLocation>
        <location evidence="3">Nucleus lamina</location>
    </subcellularLocation>
</comment>
<comment type="caution">
    <text evidence="7">The sequence shown here is derived from an EMBL/GenBank/DDBJ whole genome shotgun (WGS) entry which is preliminary data.</text>
</comment>
<feature type="region of interest" description="Disordered" evidence="6">
    <location>
        <begin position="812"/>
        <end position="831"/>
    </location>
</feature>
<evidence type="ECO:0000313" key="8">
    <source>
        <dbReference type="Proteomes" id="UP000593568"/>
    </source>
</evidence>
<comment type="similarity">
    <text evidence="4">Belongs to the CRWN family.</text>
</comment>
<feature type="region of interest" description="Disordered" evidence="6">
    <location>
        <begin position="1111"/>
        <end position="1147"/>
    </location>
</feature>
<dbReference type="InterPro" id="IPR040418">
    <property type="entry name" value="CRWN"/>
</dbReference>
<dbReference type="Proteomes" id="UP000593568">
    <property type="component" value="Unassembled WGS sequence"/>
</dbReference>
<feature type="region of interest" description="Disordered" evidence="6">
    <location>
        <begin position="951"/>
        <end position="1021"/>
    </location>
</feature>
<protein>
    <recommendedName>
        <fullName evidence="9">Protein CROWDED NUCLEI 4-like</fullName>
    </recommendedName>
</protein>
<proteinExistence type="inferred from homology"/>
<organism evidence="7 8">
    <name type="scientific">Gossypium trilobum</name>
    <dbReference type="NCBI Taxonomy" id="34281"/>
    <lineage>
        <taxon>Eukaryota</taxon>
        <taxon>Viridiplantae</taxon>
        <taxon>Streptophyta</taxon>
        <taxon>Embryophyta</taxon>
        <taxon>Tracheophyta</taxon>
        <taxon>Spermatophyta</taxon>
        <taxon>Magnoliopsida</taxon>
        <taxon>eudicotyledons</taxon>
        <taxon>Gunneridae</taxon>
        <taxon>Pentapetalae</taxon>
        <taxon>rosids</taxon>
        <taxon>malvids</taxon>
        <taxon>Malvales</taxon>
        <taxon>Malvaceae</taxon>
        <taxon>Malvoideae</taxon>
        <taxon>Gossypium</taxon>
    </lineage>
</organism>
<dbReference type="AlphaFoldDB" id="A0A7J9EBQ0"/>
<evidence type="ECO:0000256" key="5">
    <source>
        <dbReference type="SAM" id="Coils"/>
    </source>
</evidence>
<feature type="compositionally biased region" description="Polar residues" evidence="6">
    <location>
        <begin position="998"/>
        <end position="1018"/>
    </location>
</feature>
<evidence type="ECO:0000256" key="4">
    <source>
        <dbReference type="ARBA" id="ARBA00024208"/>
    </source>
</evidence>
<keyword evidence="2" id="KW-0539">Nucleus</keyword>
<evidence type="ECO:0000313" key="7">
    <source>
        <dbReference type="EMBL" id="MBA0770321.1"/>
    </source>
</evidence>
<keyword evidence="8" id="KW-1185">Reference proteome</keyword>
<feature type="compositionally biased region" description="Polar residues" evidence="6">
    <location>
        <begin position="816"/>
        <end position="828"/>
    </location>
</feature>
<evidence type="ECO:0000256" key="6">
    <source>
        <dbReference type="SAM" id="MobiDB-lite"/>
    </source>
</evidence>
<accession>A0A7J9EBQ0</accession>
<name>A0A7J9EBQ0_9ROSI</name>
<gene>
    <name evidence="7" type="ORF">Gotri_018974</name>
</gene>
<reference evidence="7 8" key="1">
    <citation type="journal article" date="2019" name="Genome Biol. Evol.">
        <title>Insights into the evolution of the New World diploid cottons (Gossypium, subgenus Houzingenia) based on genome sequencing.</title>
        <authorList>
            <person name="Grover C.E."/>
            <person name="Arick M.A. 2nd"/>
            <person name="Thrash A."/>
            <person name="Conover J.L."/>
            <person name="Sanders W.S."/>
            <person name="Peterson D.G."/>
            <person name="Frelichowski J.E."/>
            <person name="Scheffler J.A."/>
            <person name="Scheffler B.E."/>
            <person name="Wendel J.F."/>
        </authorList>
    </citation>
    <scope>NUCLEOTIDE SEQUENCE [LARGE SCALE GENOMIC DNA]</scope>
    <source>
        <strain evidence="7">8</strain>
        <tissue evidence="7">Leaf</tissue>
    </source>
</reference>
<feature type="coiled-coil region" evidence="5">
    <location>
        <begin position="314"/>
        <end position="427"/>
    </location>
</feature>
<feature type="compositionally biased region" description="Basic and acidic residues" evidence="6">
    <location>
        <begin position="1115"/>
        <end position="1138"/>
    </location>
</feature>
<feature type="coiled-coil region" evidence="5">
    <location>
        <begin position="481"/>
        <end position="781"/>
    </location>
</feature>
<sequence>MASPITPGSGRALSIMPGSRVVKSPLSDETIWKRLKEAGFDEESIKKRDKAALIAYIAKLEAELFEHQHHMGLLILERKELASKYEQIKASAEASEIMQKRDQAAHASALAEAKKREDGLKKSLGVEKECIASIEKALHEMRAESAETKVAAESRLAEAHIMIEDAQKKFAEAEVKFHAAKSLQTEASLFQRTAERKLQEVEAREEDLSRRIVLFKNEYVIYIAFPSLFCRHDLSCLVGSEPVKTALVGNGIVWMLDTHSCLAAFVHCDTKEKEITLERQSLSERQKIIQQEHERLLDGQASLNQREEYIFSRSQELNQLEKELEASRVDIEREHKALKDEKSKLELTLASLSKREEAITEREVLLSKKEQQLLVSQEKLANKESEEIRKAIASHETVLRTKKSEFEAELEIKRKMAEDEIEMKRRAWELKEMDINQREDLIREREHDFDVRSRILAEKEKDVTEKSNLIEEREKSLSGFEKELELNKVLLEKEKEEIKKMKLELQKSLSSLEDKRNQVDCAKEKLLAMRSETHELSNLESKLKEELDLVRAQKLELMANADRLQVEKAKFETEWELIDEKREELKKEAMRVHEEREAVLKFLKDERDSLRRERDVMREKHNKDVESLNREREDFMNKMVSEHSDWFNRIQQERAELLLGIETQKRELENFIEKRREELESSLTEREEAFEREKRNQFQHINALKEIAEKELEQATLEMKRLDAERIEIKLDRERREREWAELNKSIEELKLQRHKLKQQRELLHADRKEIHAEIEELKKLGDLKAAMDNMMVAQMQCSIVELSRQKASERKTLKEQTVMQNSGSGSVKNRVVADNGNGFNSPMSKPDSASPSSAHFSWIKRCRELIFKNAPDMAQMKPEERSLISDHEDVCLTSAGKLVLSHGCDGQKYKQYGRKPLGFDGEPKVTAEVPSEDEVLKGIHHLESGFEKSNAGKSLVSEEGIQAGRKRRVDSSPSRGTKKRRQTKDASVIEEEDCAHSVNSTEPNSLPDQPVSLSYDQRQGGADETNALVVDKITEILEETFEKKVVVDSSNLGNTDQLQDIVAESMQGIPQSGGMCSLASASGENGGSGDPVIVQEAHLGKVSQVIKPYQPMKDVSEGGTKLEDNVGPKLDENEKIGMRTRSKQKL</sequence>
<evidence type="ECO:0000256" key="1">
    <source>
        <dbReference type="ARBA" id="ARBA00023054"/>
    </source>
</evidence>
<dbReference type="GO" id="GO:0006997">
    <property type="term" value="P:nucleus organization"/>
    <property type="evidence" value="ECO:0007669"/>
    <property type="project" value="InterPro"/>
</dbReference>
<dbReference type="PANTHER" id="PTHR31908:SF2">
    <property type="entry name" value="PROTEIN CROWDED NUCLEI 4"/>
    <property type="match status" value="1"/>
</dbReference>
<evidence type="ECO:0000256" key="3">
    <source>
        <dbReference type="ARBA" id="ARBA00024186"/>
    </source>
</evidence>
<dbReference type="PANTHER" id="PTHR31908">
    <property type="entry name" value="PROTEIN CROWDED NUCLEI 4"/>
    <property type="match status" value="1"/>
</dbReference>
<feature type="coiled-coil region" evidence="5">
    <location>
        <begin position="149"/>
        <end position="218"/>
    </location>
</feature>